<dbReference type="InterPro" id="IPR000873">
    <property type="entry name" value="AMP-dep_synth/lig_dom"/>
</dbReference>
<dbReference type="GO" id="GO:0005524">
    <property type="term" value="F:ATP binding"/>
    <property type="evidence" value="ECO:0007669"/>
    <property type="project" value="UniProtKB-KW"/>
</dbReference>
<dbReference type="GO" id="GO:0004467">
    <property type="term" value="F:long-chain fatty acid-CoA ligase activity"/>
    <property type="evidence" value="ECO:0007669"/>
    <property type="project" value="TreeGrafter"/>
</dbReference>
<dbReference type="AlphaFoldDB" id="A0A409Y7V7"/>
<dbReference type="InterPro" id="IPR042099">
    <property type="entry name" value="ANL_N_sf"/>
</dbReference>
<dbReference type="STRING" id="231916.A0A409Y7V7"/>
<dbReference type="GO" id="GO:0005783">
    <property type="term" value="C:endoplasmic reticulum"/>
    <property type="evidence" value="ECO:0007669"/>
    <property type="project" value="TreeGrafter"/>
</dbReference>
<dbReference type="OrthoDB" id="1700726at2759"/>
<dbReference type="Pfam" id="PF00501">
    <property type="entry name" value="AMP-binding"/>
    <property type="match status" value="2"/>
</dbReference>
<evidence type="ECO:0000313" key="4">
    <source>
        <dbReference type="EMBL" id="PPQ99110.1"/>
    </source>
</evidence>
<proteinExistence type="predicted"/>
<comment type="caution">
    <text evidence="4">The sequence shown here is derived from an EMBL/GenBank/DDBJ whole genome shotgun (WGS) entry which is preliminary data.</text>
</comment>
<evidence type="ECO:0000256" key="2">
    <source>
        <dbReference type="ARBA" id="ARBA00022840"/>
    </source>
</evidence>
<name>A0A409Y7V7_9AGAR</name>
<dbReference type="EMBL" id="NHYE01001079">
    <property type="protein sequence ID" value="PPQ99110.1"/>
    <property type="molecule type" value="Genomic_DNA"/>
</dbReference>
<gene>
    <name evidence="4" type="ORF">CVT26_014360</name>
</gene>
<accession>A0A409Y7V7</accession>
<feature type="domain" description="AMP-dependent synthetase/ligase" evidence="3">
    <location>
        <begin position="515"/>
        <end position="587"/>
    </location>
</feature>
<evidence type="ECO:0000313" key="5">
    <source>
        <dbReference type="Proteomes" id="UP000284706"/>
    </source>
</evidence>
<sequence>MPLSTDKIVPWPAVLPYDKQAVPVPGTKRPGQTGTSRASDFVVILVNKVSLAHYRNSLWGLIDEHTPNSLVTLDQIFADGLKAGKDRPFLGRRTIISNNPLKFSPSYTWLTYGEVDSRRRYIGSALHTLFQDGTIGGGEFQTVGIWAPNCPEWQIVDLALQAYQKVSVSLYDTLGKDSVAYSWRPADFFFQNTCKTFVLFNSVLDSSFLLSIDHAHLSIVFATSDHIPTLLKAAPKVPMLKAIVCMDVVSPDAVKLLREWTATHGLLFKELAELEDFGKANLIEPIPARPDIVASICYTSGTTNNPKGVVLTHKNLALATHSNMFGLQLPQDACLLSYLPLAHIYERICELCSIAIGGRIGYYTGDPLRLLEDAQILRPNFFPSVPRVLNRVYQAAMVGGNIPGIKGTLFKKAIQTKLARLHQTGEVTHVFWDKLVFRKASQFSHSPCFYALKIQAVLGGQIQLVTSGSAPISPEVMDFLKIAFACEVTEVSLHGVSHFCRVRARMSEASLNIQLHLLNRYGMTENCATTCKGWPNDPTSSGTVGPPQPVNEVKLIDVPAMGYLSDDKPNPRGELCVRGANCFKVYYKDEKNTRETVDDEGWIHTGDVAEIDSCGRVKIIDRVKNIMKLAQGEYVALEKIENLYSSTPLVAQIYVHGDSLQSYLVAVLVPDPIQLSGIVSKVTGKNVSAEDTAALSIACKDERVVSHVLGLLTKVAQQNGLKGFETIKRVHLSLVPFSVENNTLTPTMKIRRKDAYKLYKAEIDALYALGEPSKL</sequence>
<dbReference type="GO" id="GO:0016020">
    <property type="term" value="C:membrane"/>
    <property type="evidence" value="ECO:0007669"/>
    <property type="project" value="TreeGrafter"/>
</dbReference>
<dbReference type="InParanoid" id="A0A409Y7V7"/>
<evidence type="ECO:0000256" key="1">
    <source>
        <dbReference type="ARBA" id="ARBA00022741"/>
    </source>
</evidence>
<dbReference type="PANTHER" id="PTHR43272">
    <property type="entry name" value="LONG-CHAIN-FATTY-ACID--COA LIGASE"/>
    <property type="match status" value="1"/>
</dbReference>
<keyword evidence="1" id="KW-0547">Nucleotide-binding</keyword>
<evidence type="ECO:0000259" key="3">
    <source>
        <dbReference type="Pfam" id="PF00501"/>
    </source>
</evidence>
<keyword evidence="2" id="KW-0067">ATP-binding</keyword>
<feature type="domain" description="AMP-dependent synthetase/ligase" evidence="3">
    <location>
        <begin position="105"/>
        <end position="490"/>
    </location>
</feature>
<reference evidence="4 5" key="1">
    <citation type="journal article" date="2018" name="Evol. Lett.">
        <title>Horizontal gene cluster transfer increased hallucinogenic mushroom diversity.</title>
        <authorList>
            <person name="Reynolds H.T."/>
            <person name="Vijayakumar V."/>
            <person name="Gluck-Thaler E."/>
            <person name="Korotkin H.B."/>
            <person name="Matheny P.B."/>
            <person name="Slot J.C."/>
        </authorList>
    </citation>
    <scope>NUCLEOTIDE SEQUENCE [LARGE SCALE GENOMIC DNA]</scope>
    <source>
        <strain evidence="4 5">SRW20</strain>
    </source>
</reference>
<dbReference type="PANTHER" id="PTHR43272:SF33">
    <property type="entry name" value="AMP-BINDING DOMAIN-CONTAINING PROTEIN-RELATED"/>
    <property type="match status" value="1"/>
</dbReference>
<dbReference type="SUPFAM" id="SSF56801">
    <property type="entry name" value="Acetyl-CoA synthetase-like"/>
    <property type="match status" value="1"/>
</dbReference>
<protein>
    <recommendedName>
        <fullName evidence="3">AMP-dependent synthetase/ligase domain-containing protein</fullName>
    </recommendedName>
</protein>
<dbReference type="Proteomes" id="UP000284706">
    <property type="component" value="Unassembled WGS sequence"/>
</dbReference>
<organism evidence="4 5">
    <name type="scientific">Gymnopilus dilepis</name>
    <dbReference type="NCBI Taxonomy" id="231916"/>
    <lineage>
        <taxon>Eukaryota</taxon>
        <taxon>Fungi</taxon>
        <taxon>Dikarya</taxon>
        <taxon>Basidiomycota</taxon>
        <taxon>Agaricomycotina</taxon>
        <taxon>Agaricomycetes</taxon>
        <taxon>Agaricomycetidae</taxon>
        <taxon>Agaricales</taxon>
        <taxon>Agaricineae</taxon>
        <taxon>Hymenogastraceae</taxon>
        <taxon>Gymnopilus</taxon>
    </lineage>
</organism>
<dbReference type="Gene3D" id="3.40.50.12780">
    <property type="entry name" value="N-terminal domain of ligase-like"/>
    <property type="match status" value="1"/>
</dbReference>
<keyword evidence="5" id="KW-1185">Reference proteome</keyword>